<dbReference type="Proteomes" id="UP001597261">
    <property type="component" value="Unassembled WGS sequence"/>
</dbReference>
<protein>
    <recommendedName>
        <fullName evidence="3">C2H2-type domain-containing protein</fullName>
    </recommendedName>
</protein>
<comment type="caution">
    <text evidence="1">The sequence shown here is derived from an EMBL/GenBank/DDBJ whole genome shotgun (WGS) entry which is preliminary data.</text>
</comment>
<dbReference type="EMBL" id="JBHUDX010000030">
    <property type="protein sequence ID" value="MFD1659168.1"/>
    <property type="molecule type" value="Genomic_DNA"/>
</dbReference>
<reference evidence="2" key="1">
    <citation type="journal article" date="2019" name="Int. J. Syst. Evol. Microbiol.">
        <title>The Global Catalogue of Microorganisms (GCM) 10K type strain sequencing project: providing services to taxonomists for standard genome sequencing and annotation.</title>
        <authorList>
            <consortium name="The Broad Institute Genomics Platform"/>
            <consortium name="The Broad Institute Genome Sequencing Center for Infectious Disease"/>
            <person name="Wu L."/>
            <person name="Ma J."/>
        </authorList>
    </citation>
    <scope>NUCLEOTIDE SEQUENCE [LARGE SCALE GENOMIC DNA]</scope>
    <source>
        <strain evidence="2">CGMCC 1.12470</strain>
    </source>
</reference>
<name>A0ABW4IRI3_9ACTN</name>
<proteinExistence type="predicted"/>
<evidence type="ECO:0000313" key="1">
    <source>
        <dbReference type="EMBL" id="MFD1659168.1"/>
    </source>
</evidence>
<keyword evidence="2" id="KW-1185">Reference proteome</keyword>
<gene>
    <name evidence="1" type="ORF">ACFSL4_13340</name>
</gene>
<organism evidence="1 2">
    <name type="scientific">Streptomyces caeni</name>
    <dbReference type="NCBI Taxonomy" id="2307231"/>
    <lineage>
        <taxon>Bacteria</taxon>
        <taxon>Bacillati</taxon>
        <taxon>Actinomycetota</taxon>
        <taxon>Actinomycetes</taxon>
        <taxon>Kitasatosporales</taxon>
        <taxon>Streptomycetaceae</taxon>
        <taxon>Streptomyces</taxon>
    </lineage>
</organism>
<dbReference type="RefSeq" id="WP_381082017.1">
    <property type="nucleotide sequence ID" value="NZ_JBHUDX010000030.1"/>
</dbReference>
<sequence>MFVFVCAGCGAHLTAPLSEVALPAHAHQKYGNGIQLPALMEPGTLRDDPPPPRPHHLFRADSGTFQHTLARLAAVRSPWLREILENLTQHMHTRLF</sequence>
<evidence type="ECO:0000313" key="2">
    <source>
        <dbReference type="Proteomes" id="UP001597261"/>
    </source>
</evidence>
<evidence type="ECO:0008006" key="3">
    <source>
        <dbReference type="Google" id="ProtNLM"/>
    </source>
</evidence>
<accession>A0ABW4IRI3</accession>